<dbReference type="VEuPathDB" id="FungiDB:SPPG_05317"/>
<dbReference type="GO" id="GO:0019005">
    <property type="term" value="C:SCF ubiquitin ligase complex"/>
    <property type="evidence" value="ECO:0007669"/>
    <property type="project" value="TreeGrafter"/>
</dbReference>
<dbReference type="Gene3D" id="3.80.10.10">
    <property type="entry name" value="Ribonuclease Inhibitor"/>
    <property type="match status" value="2"/>
</dbReference>
<dbReference type="GeneID" id="27688703"/>
<dbReference type="SUPFAM" id="SSF81383">
    <property type="entry name" value="F-box domain"/>
    <property type="match status" value="1"/>
</dbReference>
<dbReference type="PANTHER" id="PTHR13318">
    <property type="entry name" value="PARTNER OF PAIRED, ISOFORM B-RELATED"/>
    <property type="match status" value="1"/>
</dbReference>
<organism evidence="1 2">
    <name type="scientific">Spizellomyces punctatus (strain DAOM BR117)</name>
    <dbReference type="NCBI Taxonomy" id="645134"/>
    <lineage>
        <taxon>Eukaryota</taxon>
        <taxon>Fungi</taxon>
        <taxon>Fungi incertae sedis</taxon>
        <taxon>Chytridiomycota</taxon>
        <taxon>Chytridiomycota incertae sedis</taxon>
        <taxon>Chytridiomycetes</taxon>
        <taxon>Spizellomycetales</taxon>
        <taxon>Spizellomycetaceae</taxon>
        <taxon>Spizellomyces</taxon>
    </lineage>
</organism>
<gene>
    <name evidence="1" type="ORF">SPPG_05317</name>
</gene>
<evidence type="ECO:0000313" key="1">
    <source>
        <dbReference type="EMBL" id="KNC99944.1"/>
    </source>
</evidence>
<dbReference type="AlphaFoldDB" id="A0A0L0HGB0"/>
<evidence type="ECO:0000313" key="2">
    <source>
        <dbReference type="Proteomes" id="UP000053201"/>
    </source>
</evidence>
<dbReference type="Proteomes" id="UP000053201">
    <property type="component" value="Unassembled WGS sequence"/>
</dbReference>
<dbReference type="OMA" id="XPASTIS"/>
<accession>A0A0L0HGB0</accession>
<protein>
    <recommendedName>
        <fullName evidence="3">F-box domain-containing protein</fullName>
    </recommendedName>
</protein>
<dbReference type="InParanoid" id="A0A0L0HGB0"/>
<keyword evidence="2" id="KW-1185">Reference proteome</keyword>
<dbReference type="InterPro" id="IPR006553">
    <property type="entry name" value="Leu-rich_rpt_Cys-con_subtyp"/>
</dbReference>
<dbReference type="InterPro" id="IPR036047">
    <property type="entry name" value="F-box-like_dom_sf"/>
</dbReference>
<dbReference type="OrthoDB" id="550575at2759"/>
<sequence length="513" mass="58392">MYLPLTPSSYDGWVILRTLSICSNVVPLLLEFFASSAHLTARRLRFLKIEVDRALVACELAETLLECKRENGTIIQARQRLQRCLSKLEEIAGSNMAAAEALGPCRESESSSDFLPTEIFWLVSSFVSSPQDILNLCLVNRAFYRIFTKRLYTSISLLRTDYKDIRMSLFNLTITLRSNRDLAALVKDFTAGMQGLDEESLDEESPVPTAMEEEDPADMVYEVVSDPFANTEQFEWSVEPRGKMRSHSHDTLMRSLLLESMINLDAVHLHFNACLRLSGWLNRAQSMRIKHLDLSFSSIKKFPVLSHEIRSLQELLLRDCGDLRTTEFTDLVHKCPNLRAIGINGCENLSDSSIFELLSCCPKLEAIAFGYRQQFKSIDAVIGNITHHMPRLNAFFLDGRDRVPEYPLYELITTRGHQIKTLSLSFCLITDKLVDLVAERCVNLEALALNGCKGAVTDESVTRVMEKCQNLTVFSLLENEGVSCKVDQEVINRFGWDVPTIVEEFRYWKKWKA</sequence>
<dbReference type="SUPFAM" id="SSF52047">
    <property type="entry name" value="RNI-like"/>
    <property type="match status" value="1"/>
</dbReference>
<dbReference type="GO" id="GO:0031146">
    <property type="term" value="P:SCF-dependent proteasomal ubiquitin-dependent protein catabolic process"/>
    <property type="evidence" value="ECO:0007669"/>
    <property type="project" value="TreeGrafter"/>
</dbReference>
<dbReference type="STRING" id="645134.A0A0L0HGB0"/>
<name>A0A0L0HGB0_SPIPD</name>
<dbReference type="SMART" id="SM00367">
    <property type="entry name" value="LRR_CC"/>
    <property type="match status" value="3"/>
</dbReference>
<reference evidence="1 2" key="1">
    <citation type="submission" date="2009-08" db="EMBL/GenBank/DDBJ databases">
        <title>The Genome Sequence of Spizellomyces punctatus strain DAOM BR117.</title>
        <authorList>
            <consortium name="The Broad Institute Genome Sequencing Platform"/>
            <person name="Russ C."/>
            <person name="Cuomo C."/>
            <person name="Shea T."/>
            <person name="Young S.K."/>
            <person name="Zeng Q."/>
            <person name="Koehrsen M."/>
            <person name="Haas B."/>
            <person name="Borodovsky M."/>
            <person name="Guigo R."/>
            <person name="Alvarado L."/>
            <person name="Berlin A."/>
            <person name="Bochicchio J."/>
            <person name="Borenstein D."/>
            <person name="Chapman S."/>
            <person name="Chen Z."/>
            <person name="Engels R."/>
            <person name="Freedman E."/>
            <person name="Gellesch M."/>
            <person name="Goldberg J."/>
            <person name="Griggs A."/>
            <person name="Gujja S."/>
            <person name="Heiman D."/>
            <person name="Hepburn T."/>
            <person name="Howarth C."/>
            <person name="Jen D."/>
            <person name="Larson L."/>
            <person name="Lewis B."/>
            <person name="Mehta T."/>
            <person name="Park D."/>
            <person name="Pearson M."/>
            <person name="Roberts A."/>
            <person name="Saif S."/>
            <person name="Shenoy N."/>
            <person name="Sisk P."/>
            <person name="Stolte C."/>
            <person name="Sykes S."/>
            <person name="Thomson T."/>
            <person name="Walk T."/>
            <person name="White J."/>
            <person name="Yandava C."/>
            <person name="Burger G."/>
            <person name="Gray M.W."/>
            <person name="Holland P.W.H."/>
            <person name="King N."/>
            <person name="Lang F.B.F."/>
            <person name="Roger A.J."/>
            <person name="Ruiz-Trillo I."/>
            <person name="Lander E."/>
            <person name="Nusbaum C."/>
        </authorList>
    </citation>
    <scope>NUCLEOTIDE SEQUENCE [LARGE SCALE GENOMIC DNA]</scope>
    <source>
        <strain evidence="1 2">DAOM BR117</strain>
    </source>
</reference>
<dbReference type="RefSeq" id="XP_016607984.1">
    <property type="nucleotide sequence ID" value="XM_016753538.1"/>
</dbReference>
<proteinExistence type="predicted"/>
<evidence type="ECO:0008006" key="3">
    <source>
        <dbReference type="Google" id="ProtNLM"/>
    </source>
</evidence>
<dbReference type="InterPro" id="IPR032675">
    <property type="entry name" value="LRR_dom_sf"/>
</dbReference>
<dbReference type="EMBL" id="KQ257457">
    <property type="protein sequence ID" value="KNC99944.1"/>
    <property type="molecule type" value="Genomic_DNA"/>
</dbReference>